<dbReference type="Gene3D" id="2.60.420.10">
    <property type="entry name" value="Maltose phosphorylase, domain 3"/>
    <property type="match status" value="1"/>
</dbReference>
<dbReference type="Proteomes" id="UP000325243">
    <property type="component" value="Unassembled WGS sequence"/>
</dbReference>
<evidence type="ECO:0000313" key="5">
    <source>
        <dbReference type="Proteomes" id="UP000325243"/>
    </source>
</evidence>
<sequence>MNADPEPPRTADGVRRWVRDRSPQPFADDDVVPPAGGTAWLYGPGQYELALLARLVDEGFAANRHVHYPRNHGRVAERVAFTATATDAATARLRIAGSLVAAALDGQVVEASVVAPDEDGGGSVVELALPRPGTDVRIDVAAAGGRAPAIAVDPGAPLRGWSASVDDGPREEVRPRPGGEVPPHEAPVGTVEVVARGIRDGLHGEGALYDVGAPVLGRPVLPPGPRPVVSSGESIAEALADPESHETRHDVVELLDGGWTTRHPLGFRYLVVRSDAPPESVAVHASVPVVERPGAFACSDEELTRIWAAAQYTLRLCMQGLMIDGIKRDRMPWAGDQALSTLANAFALGEGGVVADGLVALGRPEHGYVNGIADYSLWQVVNADLRLRCFGDEAFAQAEADRLDRFVADLAEHAGHDGVFRPAAQRGGFVDSGPGSVFLDWGLALEHGRDPVALQMLWYWALRSAERVLRRTGHPGADRWRALADALEATLRERAWLGRDGRWADYLDARESRRPARYANFLAVLAGMHDGVDVPPGVTDAIRVGVAGTPFMTAFRLRALLAAGEAPAVLEQVRATWGAMLERGPGTFWEEATIDDEPLAMYGRPFGRSLCHAWASGPAAILPEAVLGLRPLGDGWSRFAVQPELGDLPWASAVVPAPSGDIVVVADASTVTVQVPAGTVLVREGHSVPGPATVEWVRPPSAVLGGGTSGAAQSGR</sequence>
<dbReference type="Pfam" id="PF17390">
    <property type="entry name" value="Bac_rhamnosid_C"/>
    <property type="match status" value="1"/>
</dbReference>
<feature type="domain" description="Alpha-L-rhamnosidase six-hairpin glycosidase" evidence="2">
    <location>
        <begin position="293"/>
        <end position="625"/>
    </location>
</feature>
<evidence type="ECO:0000259" key="2">
    <source>
        <dbReference type="Pfam" id="PF17389"/>
    </source>
</evidence>
<feature type="compositionally biased region" description="Basic and acidic residues" evidence="1">
    <location>
        <begin position="167"/>
        <end position="177"/>
    </location>
</feature>
<dbReference type="Pfam" id="PF17389">
    <property type="entry name" value="Bac_rhamnosid6H"/>
    <property type="match status" value="1"/>
</dbReference>
<dbReference type="RefSeq" id="WP_148732824.1">
    <property type="nucleotide sequence ID" value="NZ_VSSB01000001.1"/>
</dbReference>
<reference evidence="4 5" key="1">
    <citation type="submission" date="2019-08" db="EMBL/GenBank/DDBJ databases">
        <authorList>
            <person name="Hu J."/>
        </authorList>
    </citation>
    <scope>NUCLEOTIDE SEQUENCE [LARGE SCALE GENOMIC DNA]</scope>
    <source>
        <strain evidence="4 5">NEAU-184</strain>
    </source>
</reference>
<evidence type="ECO:0000313" key="4">
    <source>
        <dbReference type="EMBL" id="TYL53355.1"/>
    </source>
</evidence>
<accession>A0A5S4VH24</accession>
<protein>
    <submittedName>
        <fullName evidence="4">Bacterial alpha-L-rhamnosidase</fullName>
    </submittedName>
</protein>
<dbReference type="PANTHER" id="PTHR34987:SF6">
    <property type="entry name" value="ALPHA-L-RHAMNOSIDASE SIX-HAIRPIN GLYCOSIDASE DOMAIN-CONTAINING PROTEIN"/>
    <property type="match status" value="1"/>
</dbReference>
<organism evidence="4 5">
    <name type="scientific">Agromyces mariniharenae</name>
    <dbReference type="NCBI Taxonomy" id="2604423"/>
    <lineage>
        <taxon>Bacteria</taxon>
        <taxon>Bacillati</taxon>
        <taxon>Actinomycetota</taxon>
        <taxon>Actinomycetes</taxon>
        <taxon>Micrococcales</taxon>
        <taxon>Microbacteriaceae</taxon>
        <taxon>Agromyces</taxon>
    </lineage>
</organism>
<proteinExistence type="predicted"/>
<gene>
    <name evidence="4" type="ORF">FYC51_06655</name>
</gene>
<keyword evidence="5" id="KW-1185">Reference proteome</keyword>
<dbReference type="EMBL" id="VSSB01000001">
    <property type="protein sequence ID" value="TYL53355.1"/>
    <property type="molecule type" value="Genomic_DNA"/>
</dbReference>
<feature type="region of interest" description="Disordered" evidence="1">
    <location>
        <begin position="158"/>
        <end position="186"/>
    </location>
</feature>
<dbReference type="PANTHER" id="PTHR34987">
    <property type="entry name" value="C, PUTATIVE (AFU_ORTHOLOGUE AFUA_3G02880)-RELATED"/>
    <property type="match status" value="1"/>
</dbReference>
<comment type="caution">
    <text evidence="4">The sequence shown here is derived from an EMBL/GenBank/DDBJ whole genome shotgun (WGS) entry which is preliminary data.</text>
</comment>
<dbReference type="InterPro" id="IPR035396">
    <property type="entry name" value="Bac_rhamnosid6H"/>
</dbReference>
<evidence type="ECO:0000259" key="3">
    <source>
        <dbReference type="Pfam" id="PF17390"/>
    </source>
</evidence>
<dbReference type="GO" id="GO:0005975">
    <property type="term" value="P:carbohydrate metabolic process"/>
    <property type="evidence" value="ECO:0007669"/>
    <property type="project" value="InterPro"/>
</dbReference>
<dbReference type="InterPro" id="IPR008928">
    <property type="entry name" value="6-hairpin_glycosidase_sf"/>
</dbReference>
<dbReference type="Gene3D" id="1.50.10.10">
    <property type="match status" value="1"/>
</dbReference>
<dbReference type="SUPFAM" id="SSF48208">
    <property type="entry name" value="Six-hairpin glycosidases"/>
    <property type="match status" value="1"/>
</dbReference>
<feature type="domain" description="Alpha-L-rhamnosidase C-terminal" evidence="3">
    <location>
        <begin position="628"/>
        <end position="679"/>
    </location>
</feature>
<dbReference type="InterPro" id="IPR012341">
    <property type="entry name" value="6hp_glycosidase-like_sf"/>
</dbReference>
<evidence type="ECO:0000256" key="1">
    <source>
        <dbReference type="SAM" id="MobiDB-lite"/>
    </source>
</evidence>
<name>A0A5S4VH24_9MICO</name>
<dbReference type="InterPro" id="IPR035398">
    <property type="entry name" value="Bac_rhamnosid_C"/>
</dbReference>
<dbReference type="AlphaFoldDB" id="A0A5S4VH24"/>